<organism evidence="2">
    <name type="scientific">Ensete ventricosum</name>
    <name type="common">Abyssinian banana</name>
    <name type="synonym">Musa ensete</name>
    <dbReference type="NCBI Taxonomy" id="4639"/>
    <lineage>
        <taxon>Eukaryota</taxon>
        <taxon>Viridiplantae</taxon>
        <taxon>Streptophyta</taxon>
        <taxon>Embryophyta</taxon>
        <taxon>Tracheophyta</taxon>
        <taxon>Spermatophyta</taxon>
        <taxon>Magnoliopsida</taxon>
        <taxon>Liliopsida</taxon>
        <taxon>Zingiberales</taxon>
        <taxon>Musaceae</taxon>
        <taxon>Ensete</taxon>
    </lineage>
</organism>
<feature type="region of interest" description="Disordered" evidence="1">
    <location>
        <begin position="124"/>
        <end position="144"/>
    </location>
</feature>
<protein>
    <submittedName>
        <fullName evidence="2">Uncharacterized protein</fullName>
    </submittedName>
</protein>
<name>A0A445M8C2_ENSVE</name>
<sequence length="170" mass="19196">MSLLLFTASEVSASLSDSDLDPDPESGSITSTDARKLNLNCLISTCPRRPLLRLHRRLRVSPWRRGRRAAVEGGVREGRAEEPEARAAAPQEEVKRIQSVSLVIGIPEQRHRRIHHRLQLLRPDPQHHRPRAPQTIDLRRPPMPFVDVLPPEAESSISLLNQSEKPLCLD</sequence>
<reference evidence="2" key="1">
    <citation type="journal article" date="2018" name="Data Brief">
        <title>Genome sequence data from 17 accessions of Ensete ventricosum, a staple food crop for millions in Ethiopia.</title>
        <authorList>
            <person name="Yemataw Z."/>
            <person name="Muzemil S."/>
            <person name="Ambachew D."/>
            <person name="Tripathi L."/>
            <person name="Tesfaye K."/>
            <person name="Chala A."/>
            <person name="Farbos A."/>
            <person name="O'Neill P."/>
            <person name="Moore K."/>
            <person name="Grant M."/>
            <person name="Studholme D.J."/>
        </authorList>
    </citation>
    <scope>NUCLEOTIDE SEQUENCE [LARGE SCALE GENOMIC DNA]</scope>
    <source>
        <tissue evidence="2">Leaf</tissue>
    </source>
</reference>
<accession>A0A445M8C2</accession>
<dbReference type="Proteomes" id="UP000290560">
    <property type="component" value="Unassembled WGS sequence"/>
</dbReference>
<feature type="compositionally biased region" description="Basic and acidic residues" evidence="1">
    <location>
        <begin position="74"/>
        <end position="85"/>
    </location>
</feature>
<feature type="region of interest" description="Disordered" evidence="1">
    <location>
        <begin position="72"/>
        <end position="92"/>
    </location>
</feature>
<evidence type="ECO:0000313" key="2">
    <source>
        <dbReference type="EMBL" id="RZR70492.1"/>
    </source>
</evidence>
<proteinExistence type="predicted"/>
<dbReference type="AlphaFoldDB" id="A0A445M8C2"/>
<dbReference type="EMBL" id="KV875442">
    <property type="protein sequence ID" value="RZR70492.1"/>
    <property type="molecule type" value="Genomic_DNA"/>
</dbReference>
<gene>
    <name evidence="2" type="ORF">BHM03_00000308</name>
</gene>
<evidence type="ECO:0000256" key="1">
    <source>
        <dbReference type="SAM" id="MobiDB-lite"/>
    </source>
</evidence>